<protein>
    <submittedName>
        <fullName evidence="1">Uncharacterized protein</fullName>
    </submittedName>
</protein>
<dbReference type="Proteomes" id="UP001233999">
    <property type="component" value="Unassembled WGS sequence"/>
</dbReference>
<name>A0AAD8EI73_DIPPU</name>
<organism evidence="1 2">
    <name type="scientific">Diploptera punctata</name>
    <name type="common">Pacific beetle cockroach</name>
    <dbReference type="NCBI Taxonomy" id="6984"/>
    <lineage>
        <taxon>Eukaryota</taxon>
        <taxon>Metazoa</taxon>
        <taxon>Ecdysozoa</taxon>
        <taxon>Arthropoda</taxon>
        <taxon>Hexapoda</taxon>
        <taxon>Insecta</taxon>
        <taxon>Pterygota</taxon>
        <taxon>Neoptera</taxon>
        <taxon>Polyneoptera</taxon>
        <taxon>Dictyoptera</taxon>
        <taxon>Blattodea</taxon>
        <taxon>Blaberoidea</taxon>
        <taxon>Blaberidae</taxon>
        <taxon>Diplopterinae</taxon>
        <taxon>Diploptera</taxon>
    </lineage>
</organism>
<feature type="non-terminal residue" evidence="1">
    <location>
        <position position="66"/>
    </location>
</feature>
<keyword evidence="2" id="KW-1185">Reference proteome</keyword>
<feature type="non-terminal residue" evidence="1">
    <location>
        <position position="1"/>
    </location>
</feature>
<proteinExistence type="predicted"/>
<evidence type="ECO:0000313" key="2">
    <source>
        <dbReference type="Proteomes" id="UP001233999"/>
    </source>
</evidence>
<dbReference type="EMBL" id="JASPKZ010003887">
    <property type="protein sequence ID" value="KAJ9591086.1"/>
    <property type="molecule type" value="Genomic_DNA"/>
</dbReference>
<evidence type="ECO:0000313" key="1">
    <source>
        <dbReference type="EMBL" id="KAJ9591086.1"/>
    </source>
</evidence>
<gene>
    <name evidence="1" type="ORF">L9F63_002367</name>
</gene>
<reference evidence="1" key="1">
    <citation type="journal article" date="2023" name="IScience">
        <title>Live-bearing cockroach genome reveals convergent evolutionary mechanisms linked to viviparity in insects and beyond.</title>
        <authorList>
            <person name="Fouks B."/>
            <person name="Harrison M.C."/>
            <person name="Mikhailova A.A."/>
            <person name="Marchal E."/>
            <person name="English S."/>
            <person name="Carruthers M."/>
            <person name="Jennings E.C."/>
            <person name="Chiamaka E.L."/>
            <person name="Frigard R.A."/>
            <person name="Pippel M."/>
            <person name="Attardo G.M."/>
            <person name="Benoit J.B."/>
            <person name="Bornberg-Bauer E."/>
            <person name="Tobe S.S."/>
        </authorList>
    </citation>
    <scope>NUCLEOTIDE SEQUENCE</scope>
    <source>
        <strain evidence="1">Stay&amp;Tobe</strain>
    </source>
</reference>
<reference evidence="1" key="2">
    <citation type="submission" date="2023-05" db="EMBL/GenBank/DDBJ databases">
        <authorList>
            <person name="Fouks B."/>
        </authorList>
    </citation>
    <scope>NUCLEOTIDE SEQUENCE</scope>
    <source>
        <strain evidence="1">Stay&amp;Tobe</strain>
        <tissue evidence="1">Testes</tissue>
    </source>
</reference>
<comment type="caution">
    <text evidence="1">The sequence shown here is derived from an EMBL/GenBank/DDBJ whole genome shotgun (WGS) entry which is preliminary data.</text>
</comment>
<sequence length="66" mass="7865">CFQIIGLTVNYANWHAPVICLLIRHYFFHRINEAVSKFEFHSFCLVFLIKLSYESEIALFRTPMEP</sequence>
<dbReference type="AlphaFoldDB" id="A0AAD8EI73"/>
<accession>A0AAD8EI73</accession>